<protein>
    <recommendedName>
        <fullName evidence="3 9">DNA repair protein RecN</fullName>
    </recommendedName>
    <alternativeName>
        <fullName evidence="8 9">Recombination protein N</fullName>
    </alternativeName>
</protein>
<evidence type="ECO:0000256" key="2">
    <source>
        <dbReference type="ARBA" id="ARBA00009441"/>
    </source>
</evidence>
<proteinExistence type="inferred from homology"/>
<organism evidence="12 13">
    <name type="scientific">Carboxylicivirga linearis</name>
    <dbReference type="NCBI Taxonomy" id="1628157"/>
    <lineage>
        <taxon>Bacteria</taxon>
        <taxon>Pseudomonadati</taxon>
        <taxon>Bacteroidota</taxon>
        <taxon>Bacteroidia</taxon>
        <taxon>Marinilabiliales</taxon>
        <taxon>Marinilabiliaceae</taxon>
        <taxon>Carboxylicivirga</taxon>
    </lineage>
</organism>
<dbReference type="Gene3D" id="3.40.50.300">
    <property type="entry name" value="P-loop containing nucleotide triphosphate hydrolases"/>
    <property type="match status" value="2"/>
</dbReference>
<name>A0ABS5JVQ0_9BACT</name>
<evidence type="ECO:0000256" key="8">
    <source>
        <dbReference type="ARBA" id="ARBA00033408"/>
    </source>
</evidence>
<evidence type="ECO:0000256" key="9">
    <source>
        <dbReference type="PIRNR" id="PIRNR003128"/>
    </source>
</evidence>
<comment type="similarity">
    <text evidence="2 9">Belongs to the RecN family.</text>
</comment>
<dbReference type="PANTHER" id="PTHR11059:SF0">
    <property type="entry name" value="DNA REPAIR PROTEIN RECN"/>
    <property type="match status" value="1"/>
</dbReference>
<feature type="domain" description="RecF/RecN/SMC N-terminal" evidence="11">
    <location>
        <begin position="1"/>
        <end position="511"/>
    </location>
</feature>
<evidence type="ECO:0000313" key="13">
    <source>
        <dbReference type="Proteomes" id="UP000708576"/>
    </source>
</evidence>
<comment type="function">
    <text evidence="1 9">May be involved in recombinational repair of damaged DNA.</text>
</comment>
<gene>
    <name evidence="12" type="primary">recN</name>
    <name evidence="12" type="ORF">KEM10_11860</name>
</gene>
<dbReference type="InterPro" id="IPR003395">
    <property type="entry name" value="RecF/RecN/SMC_N"/>
</dbReference>
<dbReference type="SUPFAM" id="SSF52540">
    <property type="entry name" value="P-loop containing nucleoside triphosphate hydrolases"/>
    <property type="match status" value="1"/>
</dbReference>
<keyword evidence="4" id="KW-0547">Nucleotide-binding</keyword>
<evidence type="ECO:0000256" key="10">
    <source>
        <dbReference type="SAM" id="Coils"/>
    </source>
</evidence>
<feature type="coiled-coil region" evidence="10">
    <location>
        <begin position="158"/>
        <end position="219"/>
    </location>
</feature>
<evidence type="ECO:0000313" key="12">
    <source>
        <dbReference type="EMBL" id="MBS2098976.1"/>
    </source>
</evidence>
<evidence type="ECO:0000256" key="3">
    <source>
        <dbReference type="ARBA" id="ARBA00021315"/>
    </source>
</evidence>
<sequence>MLKSLSISNYALIDKVNINLENGLTVITGETGAGKSVLLGALSLILGNRSDLNALLNREKKCVVEGEFFVGNNGLREVFENNDVDFEEDTIIRREILPSGKSRAFVNDTPVNLQFLKDIGSKLIDVHSQHQNLLLDDVGFQRMVVDAVADNRSLQSDYHKSYKEYKTVKNQIDELIEENNKQKDDLDYLQFQFVQLDEANLVEGELEELEKQLQELSHVEEIKVNLAEVTNALTEEPRMVVDSLRDALAKIQKIESFLHDGEEVAQRIESAYLDLKDLADDLGTRVEDLEYDPLQIQKVQDRLDLIYSLQKKHHIESISELIELKDNLQSQLDKINFFDEELNQLNKKLTDLEKLLKQKAKKLSDSRKKVLPLVKSTVEKQLHALGMPHANFVVQMNATEDYLPYGIDHVEFLFSGNKNGSPSAINKVASGGEMSRVMLSIKSLLSSAKGLPTIIFDEIDTGVSGEVADQMGVIMAEMAKAMQVVSITHLPQITVKGSHHYKVFKTDNEHTTVSQIKKLTHEERVVEVAKMLSGSTLSDAAMENARILLKN</sequence>
<keyword evidence="10" id="KW-0175">Coiled coil</keyword>
<reference evidence="12 13" key="1">
    <citation type="journal article" date="2015" name="Int. J. Syst. Evol. Microbiol.">
        <title>Carboxylicivirga linearis sp. nov., isolated from a sea cucumber culture pond.</title>
        <authorList>
            <person name="Wang F.Q."/>
            <person name="Zhou Y.X."/>
            <person name="Lin X.Z."/>
            <person name="Chen G.J."/>
            <person name="Du Z.J."/>
        </authorList>
    </citation>
    <scope>NUCLEOTIDE SEQUENCE [LARGE SCALE GENOMIC DNA]</scope>
    <source>
        <strain evidence="12 13">FB218</strain>
    </source>
</reference>
<dbReference type="InterPro" id="IPR027417">
    <property type="entry name" value="P-loop_NTPase"/>
</dbReference>
<evidence type="ECO:0000256" key="5">
    <source>
        <dbReference type="ARBA" id="ARBA00022763"/>
    </source>
</evidence>
<keyword evidence="7 9" id="KW-0234">DNA repair</keyword>
<dbReference type="PIRSF" id="PIRSF003128">
    <property type="entry name" value="RecN"/>
    <property type="match status" value="1"/>
</dbReference>
<dbReference type="PANTHER" id="PTHR11059">
    <property type="entry name" value="DNA REPAIR PROTEIN RECN"/>
    <property type="match status" value="1"/>
</dbReference>
<evidence type="ECO:0000256" key="1">
    <source>
        <dbReference type="ARBA" id="ARBA00003618"/>
    </source>
</evidence>
<accession>A0ABS5JVQ0</accession>
<keyword evidence="6" id="KW-0067">ATP-binding</keyword>
<keyword evidence="5 9" id="KW-0227">DNA damage</keyword>
<dbReference type="Proteomes" id="UP000708576">
    <property type="component" value="Unassembled WGS sequence"/>
</dbReference>
<dbReference type="NCBIfam" id="TIGR00634">
    <property type="entry name" value="recN"/>
    <property type="match status" value="1"/>
</dbReference>
<dbReference type="RefSeq" id="WP_212216218.1">
    <property type="nucleotide sequence ID" value="NZ_JAGUCO010000007.1"/>
</dbReference>
<feature type="coiled-coil region" evidence="10">
    <location>
        <begin position="321"/>
        <end position="369"/>
    </location>
</feature>
<evidence type="ECO:0000256" key="4">
    <source>
        <dbReference type="ARBA" id="ARBA00022741"/>
    </source>
</evidence>
<comment type="caution">
    <text evidence="12">The sequence shown here is derived from an EMBL/GenBank/DDBJ whole genome shotgun (WGS) entry which is preliminary data.</text>
</comment>
<evidence type="ECO:0000259" key="11">
    <source>
        <dbReference type="Pfam" id="PF02463"/>
    </source>
</evidence>
<evidence type="ECO:0000256" key="6">
    <source>
        <dbReference type="ARBA" id="ARBA00022840"/>
    </source>
</evidence>
<evidence type="ECO:0000256" key="7">
    <source>
        <dbReference type="ARBA" id="ARBA00023204"/>
    </source>
</evidence>
<dbReference type="InterPro" id="IPR004604">
    <property type="entry name" value="DNA_recomb/repair_RecN"/>
</dbReference>
<dbReference type="Pfam" id="PF02463">
    <property type="entry name" value="SMC_N"/>
    <property type="match status" value="1"/>
</dbReference>
<keyword evidence="13" id="KW-1185">Reference proteome</keyword>
<dbReference type="EMBL" id="JAGUCO010000007">
    <property type="protein sequence ID" value="MBS2098976.1"/>
    <property type="molecule type" value="Genomic_DNA"/>
</dbReference>
<dbReference type="CDD" id="cd03241">
    <property type="entry name" value="ABC_RecN"/>
    <property type="match status" value="2"/>
</dbReference>